<proteinExistence type="predicted"/>
<feature type="region of interest" description="Disordered" evidence="4">
    <location>
        <begin position="457"/>
        <end position="478"/>
    </location>
</feature>
<dbReference type="Pfam" id="PF00073">
    <property type="entry name" value="Rhv"/>
    <property type="match status" value="1"/>
</dbReference>
<organism evidence="7">
    <name type="scientific">Acheta domesticus virus</name>
    <dbReference type="NCBI Taxonomy" id="336634"/>
    <lineage>
        <taxon>Viruses</taxon>
        <taxon>Riboviria</taxon>
        <taxon>Orthornavirae</taxon>
        <taxon>Pisuviricota</taxon>
        <taxon>Pisoniviricetes</taxon>
        <taxon>Picornavirales</taxon>
        <taxon>Dicistroviridae</taxon>
    </lineage>
</organism>
<accession>Q45V05</accession>
<evidence type="ECO:0000259" key="6">
    <source>
        <dbReference type="Pfam" id="PF08762"/>
    </source>
</evidence>
<dbReference type="Gene3D" id="2.60.120.20">
    <property type="match status" value="2"/>
</dbReference>
<evidence type="ECO:0000313" key="7">
    <source>
        <dbReference type="EMBL" id="AAZ16515.1"/>
    </source>
</evidence>
<dbReference type="SUPFAM" id="SSF88633">
    <property type="entry name" value="Positive stranded ssRNA viruses"/>
    <property type="match status" value="2"/>
</dbReference>
<dbReference type="InterPro" id="IPR014872">
    <property type="entry name" value="Dicistrovirus_capsid-polyPr_C"/>
</dbReference>
<reference evidence="7" key="1">
    <citation type="journal article" date="2006" name="Fla. Entomol.">
        <title>Serendipitous discovery of an RNA virus from the cricket, Acheta domesticus.</title>
        <authorList>
            <person name="Valles S.M."/>
            <person name="Chen Y."/>
        </authorList>
    </citation>
    <scope>NUCLEOTIDE SEQUENCE</scope>
</reference>
<evidence type="ECO:0000256" key="1">
    <source>
        <dbReference type="ARBA" id="ARBA00004328"/>
    </source>
</evidence>
<dbReference type="Pfam" id="PF08762">
    <property type="entry name" value="CRPV_capsid"/>
    <property type="match status" value="1"/>
</dbReference>
<dbReference type="GO" id="GO:0019028">
    <property type="term" value="C:viral capsid"/>
    <property type="evidence" value="ECO:0007669"/>
    <property type="project" value="UniProtKB-KW"/>
</dbReference>
<evidence type="ECO:0000259" key="5">
    <source>
        <dbReference type="Pfam" id="PF00073"/>
    </source>
</evidence>
<dbReference type="InterPro" id="IPR001676">
    <property type="entry name" value="Picornavirus_capsid"/>
</dbReference>
<feature type="domain" description="Dicistrovirus capsid-polyprotein C-terminal" evidence="6">
    <location>
        <begin position="245"/>
        <end position="426"/>
    </location>
</feature>
<dbReference type="GO" id="GO:0005198">
    <property type="term" value="F:structural molecule activity"/>
    <property type="evidence" value="ECO:0007669"/>
    <property type="project" value="InterPro"/>
</dbReference>
<evidence type="ECO:0000256" key="2">
    <source>
        <dbReference type="ARBA" id="ARBA00022561"/>
    </source>
</evidence>
<dbReference type="EMBL" id="DQ112164">
    <property type="protein sequence ID" value="AAZ16515.1"/>
    <property type="molecule type" value="Genomic_RNA"/>
</dbReference>
<evidence type="ECO:0000256" key="4">
    <source>
        <dbReference type="SAM" id="MobiDB-lite"/>
    </source>
</evidence>
<keyword evidence="2" id="KW-0167">Capsid protein</keyword>
<dbReference type="InterPro" id="IPR029053">
    <property type="entry name" value="Viral_coat"/>
</dbReference>
<keyword evidence="3" id="KW-0946">Virion</keyword>
<evidence type="ECO:0000256" key="3">
    <source>
        <dbReference type="ARBA" id="ARBA00022844"/>
    </source>
</evidence>
<dbReference type="CDD" id="cd00205">
    <property type="entry name" value="rhv_like"/>
    <property type="match status" value="1"/>
</dbReference>
<comment type="subcellular location">
    <subcellularLocation>
        <location evidence="1">Virion</location>
    </subcellularLocation>
</comment>
<dbReference type="InterPro" id="IPR033703">
    <property type="entry name" value="Rhv-like"/>
</dbReference>
<sequence length="478" mass="52605">MGANNFKSISATASPLWVPDPNKHRSYLTHLNDTFAYWRGTLRYRIQAVASGFHSGRLMITWTPEWLDVSPGPGQGASTVPNVHQRYTMILDLQQETELFFEVPYVQSRPWLPTVLAGSPTAIPNPGYNGYLQFRVLNSLASSSETISAVQLNVWQYGGSDLEFAMPIARTPTSLFANALESPMYAVPAVTDQYGSLPPGSIFPKPKPTNEGEGESILEEQCLELPVTDDRAQPIVRAHAPKMNVAMGEVIKSVYDLVRRPSPARLQWGTTGSVFNGLYTRDADQTSGTLKRKVYGGSFMRYFQDMYLANRGSVRYSFWAPLSQNTRLLITTQTITAGSPGYTGSYTGEVAQVNNAAHTSELTVPYYSPYLFVPTKSMVGLGNAPTGSPYVQDSWGVVAIDTRAQSYHNRVLFMSAGKDYELNYLLPPQPVGSLPVAFAGNVITNVLSYYQLTLPNKTPEDDADNTNTGASFSPIIER</sequence>
<name>Q45V05_9VIRU</name>
<feature type="domain" description="Picornavirus capsid" evidence="5">
    <location>
        <begin position="18"/>
        <end position="110"/>
    </location>
</feature>
<protein>
    <submittedName>
        <fullName evidence="7">Structural polyprotein</fullName>
    </submittedName>
</protein>